<dbReference type="STRING" id="284581.AMD01_22935"/>
<proteinExistence type="predicted"/>
<keyword evidence="4" id="KW-1185">Reference proteome</keyword>
<keyword evidence="1" id="KW-0175">Coiled coil</keyword>
<sequence>MKERQDAWTEENDLLLAETVLRHVREGSTQLNAFEEVGDQLNRTSAACGFRWNAVVRHQYEKALQLAKKQRKQRMRALGQTNGKKKLLYNPPVSLLNQLDHIDDLDSLEEEMIQSTVSATFPVPAEDHVEEEIAPKVELPAVTVAPTATVSKPSSGLSLDQVILFLQSMRSQNLNSEIFKNQNHQLMRENEELRMKNKELVKRVEELEADTTTIQEDYETLMKIMNRARNFVLFEEEDRATTKFKMDRNGNLEKLAE</sequence>
<dbReference type="Proteomes" id="UP000037558">
    <property type="component" value="Unassembled WGS sequence"/>
</dbReference>
<dbReference type="PANTHER" id="PTHR41302:SF1">
    <property type="entry name" value="PRESPORE-SPECIFIC TRANSCRIPTIONAL REGULATOR RSFA"/>
    <property type="match status" value="1"/>
</dbReference>
<dbReference type="InterPro" id="IPR001005">
    <property type="entry name" value="SANT/Myb"/>
</dbReference>
<dbReference type="EMBL" id="LILC01000037">
    <property type="protein sequence ID" value="KOO37326.1"/>
    <property type="molecule type" value="Genomic_DNA"/>
</dbReference>
<name>A0A0M0KEQ5_9BACI</name>
<dbReference type="PATRIC" id="fig|284581.3.peg.3446"/>
<dbReference type="Pfam" id="PF13921">
    <property type="entry name" value="Myb_DNA-bind_6"/>
    <property type="match status" value="1"/>
</dbReference>
<gene>
    <name evidence="3" type="ORF">AMD01_22935</name>
</gene>
<comment type="caution">
    <text evidence="3">The sequence shown here is derived from an EMBL/GenBank/DDBJ whole genome shotgun (WGS) entry which is preliminary data.</text>
</comment>
<reference evidence="4" key="1">
    <citation type="submission" date="2015-08" db="EMBL/GenBank/DDBJ databases">
        <title>Fjat-14210 dsm16467.</title>
        <authorList>
            <person name="Liu B."/>
            <person name="Wang J."/>
            <person name="Zhu Y."/>
            <person name="Liu G."/>
            <person name="Chen Q."/>
            <person name="Chen Z."/>
            <person name="Lan J."/>
            <person name="Che J."/>
            <person name="Ge C."/>
            <person name="Shi H."/>
            <person name="Pan Z."/>
            <person name="Liu X."/>
        </authorList>
    </citation>
    <scope>NUCLEOTIDE SEQUENCE [LARGE SCALE GENOMIC DNA]</scope>
    <source>
        <strain evidence="4">DSM 16467</strain>
    </source>
</reference>
<dbReference type="AlphaFoldDB" id="A0A0M0KEQ5"/>
<evidence type="ECO:0000313" key="4">
    <source>
        <dbReference type="Proteomes" id="UP000037558"/>
    </source>
</evidence>
<dbReference type="InterPro" id="IPR014243">
    <property type="entry name" value="RsfA-like"/>
</dbReference>
<evidence type="ECO:0000313" key="3">
    <source>
        <dbReference type="EMBL" id="KOO37326.1"/>
    </source>
</evidence>
<feature type="coiled-coil region" evidence="1">
    <location>
        <begin position="176"/>
        <end position="217"/>
    </location>
</feature>
<evidence type="ECO:0000259" key="2">
    <source>
        <dbReference type="PROSITE" id="PS50090"/>
    </source>
</evidence>
<dbReference type="OrthoDB" id="2845592at2"/>
<accession>A0A0M0KEQ5</accession>
<dbReference type="RefSeq" id="WP_053403765.1">
    <property type="nucleotide sequence ID" value="NZ_LILC01000037.1"/>
</dbReference>
<evidence type="ECO:0000256" key="1">
    <source>
        <dbReference type="SAM" id="Coils"/>
    </source>
</evidence>
<dbReference type="PROSITE" id="PS50090">
    <property type="entry name" value="MYB_LIKE"/>
    <property type="match status" value="1"/>
</dbReference>
<dbReference type="NCBIfam" id="TIGR02894">
    <property type="entry name" value="DNA_bind_RsfA"/>
    <property type="match status" value="1"/>
</dbReference>
<organism evidence="3 4">
    <name type="scientific">Priestia koreensis</name>
    <dbReference type="NCBI Taxonomy" id="284581"/>
    <lineage>
        <taxon>Bacteria</taxon>
        <taxon>Bacillati</taxon>
        <taxon>Bacillota</taxon>
        <taxon>Bacilli</taxon>
        <taxon>Bacillales</taxon>
        <taxon>Bacillaceae</taxon>
        <taxon>Priestia</taxon>
    </lineage>
</organism>
<feature type="domain" description="Myb-like" evidence="2">
    <location>
        <begin position="1"/>
        <end position="56"/>
    </location>
</feature>
<dbReference type="PANTHER" id="PTHR41302">
    <property type="entry name" value="PRESPORE-SPECIFIC TRANSCRIPTIONAL REGULATOR RSFA-RELATED"/>
    <property type="match status" value="1"/>
</dbReference>
<protein>
    <recommendedName>
        <fullName evidence="2">Myb-like domain-containing protein</fullName>
    </recommendedName>
</protein>